<dbReference type="EMBL" id="JAUSRG010000005">
    <property type="protein sequence ID" value="MDP9905190.1"/>
    <property type="molecule type" value="Genomic_DNA"/>
</dbReference>
<feature type="transmembrane region" description="Helical" evidence="2">
    <location>
        <begin position="35"/>
        <end position="54"/>
    </location>
</feature>
<dbReference type="RefSeq" id="WP_306961160.1">
    <property type="nucleotide sequence ID" value="NZ_JAUSRG010000005.1"/>
</dbReference>
<evidence type="ECO:0000256" key="1">
    <source>
        <dbReference type="SAM" id="MobiDB-lite"/>
    </source>
</evidence>
<comment type="caution">
    <text evidence="3">The sequence shown here is derived from an EMBL/GenBank/DDBJ whole genome shotgun (WGS) entry which is preliminary data.</text>
</comment>
<evidence type="ECO:0000313" key="4">
    <source>
        <dbReference type="EMBL" id="MDQ0180322.1"/>
    </source>
</evidence>
<dbReference type="Proteomes" id="UP001242995">
    <property type="component" value="Unassembled WGS sequence"/>
</dbReference>
<organism evidence="3 6">
    <name type="scientific">Arthrobacter bambusae</name>
    <dbReference type="NCBI Taxonomy" id="1338426"/>
    <lineage>
        <taxon>Bacteria</taxon>
        <taxon>Bacillati</taxon>
        <taxon>Actinomycetota</taxon>
        <taxon>Actinomycetes</taxon>
        <taxon>Micrococcales</taxon>
        <taxon>Micrococcaceae</taxon>
        <taxon>Arthrobacter</taxon>
    </lineage>
</organism>
<feature type="region of interest" description="Disordered" evidence="1">
    <location>
        <begin position="71"/>
        <end position="134"/>
    </location>
</feature>
<dbReference type="AlphaFoldDB" id="A0AAW8DFY6"/>
<evidence type="ECO:0000256" key="2">
    <source>
        <dbReference type="SAM" id="Phobius"/>
    </source>
</evidence>
<sequence>MHHFLIALATTPSPTPTPSLRPGLSEDQVTPGTWGFVLTAFIVVLTTFLIVDMVRRIRRVRYRAQVEEALVGGPDAAEADGSGTGGAVTGAGTGTAGTGGAATGAGTGTAETGGAVAGKPRAEDSDGDAGSGAR</sequence>
<evidence type="ECO:0000313" key="5">
    <source>
        <dbReference type="Proteomes" id="UP001230951"/>
    </source>
</evidence>
<name>A0AAW8DFY6_9MICC</name>
<gene>
    <name evidence="3" type="ORF">J2S90_002156</name>
    <name evidence="4" type="ORF">J2S93_001744</name>
</gene>
<proteinExistence type="predicted"/>
<keyword evidence="2" id="KW-0472">Membrane</keyword>
<evidence type="ECO:0000313" key="3">
    <source>
        <dbReference type="EMBL" id="MDP9905190.1"/>
    </source>
</evidence>
<dbReference type="Proteomes" id="UP001230951">
    <property type="component" value="Unassembled WGS sequence"/>
</dbReference>
<keyword evidence="2" id="KW-1133">Transmembrane helix</keyword>
<evidence type="ECO:0000313" key="6">
    <source>
        <dbReference type="Proteomes" id="UP001242995"/>
    </source>
</evidence>
<accession>A0AAW8DFY6</accession>
<feature type="compositionally biased region" description="Low complexity" evidence="1">
    <location>
        <begin position="108"/>
        <end position="118"/>
    </location>
</feature>
<reference evidence="3 5" key="1">
    <citation type="submission" date="2023-07" db="EMBL/GenBank/DDBJ databases">
        <title>Sorghum-associated microbial communities from plants grown in Nebraska, USA.</title>
        <authorList>
            <person name="Schachtman D."/>
        </authorList>
    </citation>
    <scope>NUCLEOTIDE SEQUENCE</scope>
    <source>
        <strain evidence="3">DS1006</strain>
        <strain evidence="4 5">DS1016</strain>
    </source>
</reference>
<keyword evidence="5" id="KW-1185">Reference proteome</keyword>
<feature type="compositionally biased region" description="Gly residues" evidence="1">
    <location>
        <begin position="82"/>
        <end position="107"/>
    </location>
</feature>
<evidence type="ECO:0008006" key="7">
    <source>
        <dbReference type="Google" id="ProtNLM"/>
    </source>
</evidence>
<keyword evidence="2" id="KW-0812">Transmembrane</keyword>
<dbReference type="EMBL" id="JAUSTF010000003">
    <property type="protein sequence ID" value="MDQ0180322.1"/>
    <property type="molecule type" value="Genomic_DNA"/>
</dbReference>
<protein>
    <recommendedName>
        <fullName evidence="7">CcmD family protein</fullName>
    </recommendedName>
</protein>